<keyword evidence="1" id="KW-0472">Membrane</keyword>
<sequence length="166" mass="17403">MARTIMIAFASAALLWGSAIGCGLMAGVYFAFSTFVMTSLGRIAPHAGVAAMNAINVDIVRSPFMPLFLVTTLMALALVVLALLDRDQPGAMAALAGGVLYVFGMFVVTMAVNVPLNDALAAADPSTAHGVALWTRYVHDWTRWNHVRTVASAAACVCFIAGIAAR</sequence>
<feature type="transmembrane region" description="Helical" evidence="1">
    <location>
        <begin position="7"/>
        <end position="32"/>
    </location>
</feature>
<evidence type="ECO:0000313" key="3">
    <source>
        <dbReference type="Proteomes" id="UP001171606"/>
    </source>
</evidence>
<protein>
    <submittedName>
        <fullName evidence="2">DUF1772 domain-containing protein</fullName>
    </submittedName>
</protein>
<comment type="caution">
    <text evidence="2">The sequence shown here is derived from an EMBL/GenBank/DDBJ whole genome shotgun (WGS) entry which is preliminary data.</text>
</comment>
<feature type="transmembrane region" description="Helical" evidence="1">
    <location>
        <begin position="146"/>
        <end position="165"/>
    </location>
</feature>
<gene>
    <name evidence="2" type="ORF">QZM52_18220</name>
</gene>
<keyword evidence="3" id="KW-1185">Reference proteome</keyword>
<evidence type="ECO:0000256" key="1">
    <source>
        <dbReference type="SAM" id="Phobius"/>
    </source>
</evidence>
<accession>A0ABT8PDP1</accession>
<dbReference type="PROSITE" id="PS51257">
    <property type="entry name" value="PROKAR_LIPOPROTEIN"/>
    <property type="match status" value="1"/>
</dbReference>
<dbReference type="Proteomes" id="UP001171606">
    <property type="component" value="Unassembled WGS sequence"/>
</dbReference>
<organism evidence="2 3">
    <name type="scientific">Burkholderia metallica</name>
    <dbReference type="NCBI Taxonomy" id="488729"/>
    <lineage>
        <taxon>Bacteria</taxon>
        <taxon>Pseudomonadati</taxon>
        <taxon>Pseudomonadota</taxon>
        <taxon>Betaproteobacteria</taxon>
        <taxon>Burkholderiales</taxon>
        <taxon>Burkholderiaceae</taxon>
        <taxon>Burkholderia</taxon>
        <taxon>Burkholderia cepacia complex</taxon>
    </lineage>
</organism>
<proteinExistence type="predicted"/>
<feature type="transmembrane region" description="Helical" evidence="1">
    <location>
        <begin position="91"/>
        <end position="112"/>
    </location>
</feature>
<evidence type="ECO:0000313" key="2">
    <source>
        <dbReference type="EMBL" id="MDN7933223.1"/>
    </source>
</evidence>
<dbReference type="InterPro" id="IPR013901">
    <property type="entry name" value="Anthrone_oxy"/>
</dbReference>
<feature type="transmembrane region" description="Helical" evidence="1">
    <location>
        <begin position="64"/>
        <end position="84"/>
    </location>
</feature>
<name>A0ABT8PDP1_9BURK</name>
<dbReference type="EMBL" id="JAUJSQ010000006">
    <property type="protein sequence ID" value="MDN7933223.1"/>
    <property type="molecule type" value="Genomic_DNA"/>
</dbReference>
<keyword evidence="1" id="KW-0812">Transmembrane</keyword>
<keyword evidence="1" id="KW-1133">Transmembrane helix</keyword>
<dbReference type="Pfam" id="PF08592">
    <property type="entry name" value="Anthrone_oxy"/>
    <property type="match status" value="1"/>
</dbReference>
<reference evidence="2" key="1">
    <citation type="submission" date="2023-07" db="EMBL/GenBank/DDBJ databases">
        <title>A collection of bacterial strains from the Burkholderia cepacia Research Laboratory and Repository.</title>
        <authorList>
            <person name="Lipuma J."/>
            <person name="Spilker T."/>
            <person name="Caverly L."/>
        </authorList>
    </citation>
    <scope>NUCLEOTIDE SEQUENCE</scope>
    <source>
        <strain evidence="2">AU42020</strain>
    </source>
</reference>